<dbReference type="FunFam" id="1.20.1080.10:FF:000057">
    <property type="entry name" value="Aquaporin"/>
    <property type="match status" value="1"/>
</dbReference>
<comment type="similarity">
    <text evidence="5">Belongs to the MIP/aquaporin (TC 1.A.8) family.</text>
</comment>
<evidence type="ECO:0000256" key="2">
    <source>
        <dbReference type="ARBA" id="ARBA00022692"/>
    </source>
</evidence>
<evidence type="ECO:0000256" key="3">
    <source>
        <dbReference type="ARBA" id="ARBA00022989"/>
    </source>
</evidence>
<feature type="transmembrane region" description="Helical" evidence="5">
    <location>
        <begin position="212"/>
        <end position="235"/>
    </location>
</feature>
<dbReference type="Proteomes" id="UP000230233">
    <property type="component" value="Chromosome I"/>
</dbReference>
<dbReference type="Gene3D" id="1.20.1080.10">
    <property type="entry name" value="Glycerol uptake facilitator protein"/>
    <property type="match status" value="1"/>
</dbReference>
<reference evidence="7" key="1">
    <citation type="submission" date="2017-10" db="EMBL/GenBank/DDBJ databases">
        <title>Rapid genome shrinkage in a self-fertile nematode reveals novel sperm competition proteins.</title>
        <authorList>
            <person name="Yin D."/>
            <person name="Schwarz E.M."/>
            <person name="Thomas C.G."/>
            <person name="Felde R.L."/>
            <person name="Korf I.F."/>
            <person name="Cutter A.D."/>
            <person name="Schartner C.M."/>
            <person name="Ralston E.J."/>
            <person name="Meyer B.J."/>
            <person name="Haag E.S."/>
        </authorList>
    </citation>
    <scope>NUCLEOTIDE SEQUENCE [LARGE SCALE GENOMIC DNA]</scope>
    <source>
        <strain evidence="7">JU1422</strain>
    </source>
</reference>
<sequence length="271" mass="30565">MRIWVASLIFYGSVFAICELLRFLVIKSFDNPKRLSALLILEFIGTLQICVPMFDVGTILDNYGLLGVFVEITVIELANCYFQRDAVAHPCPLVTNCYRKSKAIRRGIYVFLVQLAAAYLSYFVARLFWSFGVHPIHLELLDQDSCTSDLTVAITTGCIIEGAATFLAKWFEKWVDQRYDGDTKLCSIANCVFSGLLCAIGINYTGMYANPIVAWACTFNCLGVSHAGHLFVYWLSPLIAWYFAEIAFGTEDVIEEEEEQKESKKESKKTD</sequence>
<keyword evidence="4 5" id="KW-0472">Membrane</keyword>
<dbReference type="InterPro" id="IPR016697">
    <property type="entry name" value="Aquaporin_11/12"/>
</dbReference>
<dbReference type="SUPFAM" id="SSF81338">
    <property type="entry name" value="Aquaporin-like"/>
    <property type="match status" value="1"/>
</dbReference>
<evidence type="ECO:0000256" key="5">
    <source>
        <dbReference type="PIRNR" id="PIRNR017529"/>
    </source>
</evidence>
<evidence type="ECO:0000256" key="1">
    <source>
        <dbReference type="ARBA" id="ARBA00004141"/>
    </source>
</evidence>
<keyword evidence="3 5" id="KW-1133">Transmembrane helix</keyword>
<evidence type="ECO:0000256" key="4">
    <source>
        <dbReference type="ARBA" id="ARBA00023136"/>
    </source>
</evidence>
<keyword evidence="2 5" id="KW-0812">Transmembrane</keyword>
<dbReference type="PANTHER" id="PTHR21191:SF15">
    <property type="entry name" value="AQUAPORIN"/>
    <property type="match status" value="1"/>
</dbReference>
<comment type="subcellular location">
    <subcellularLocation>
        <location evidence="1">Membrane</location>
        <topology evidence="1">Multi-pass membrane protein</topology>
    </subcellularLocation>
</comment>
<dbReference type="OrthoDB" id="1580043at2759"/>
<feature type="transmembrane region" description="Helical" evidence="5">
    <location>
        <begin position="6"/>
        <end position="25"/>
    </location>
</feature>
<dbReference type="InterPro" id="IPR023271">
    <property type="entry name" value="Aquaporin-like"/>
</dbReference>
<dbReference type="GO" id="GO:0015267">
    <property type="term" value="F:channel activity"/>
    <property type="evidence" value="ECO:0007669"/>
    <property type="project" value="TreeGrafter"/>
</dbReference>
<dbReference type="PANTHER" id="PTHR21191">
    <property type="entry name" value="AQUAPORIN"/>
    <property type="match status" value="1"/>
</dbReference>
<dbReference type="GO" id="GO:0016020">
    <property type="term" value="C:membrane"/>
    <property type="evidence" value="ECO:0007669"/>
    <property type="project" value="UniProtKB-SubCell"/>
</dbReference>
<protein>
    <recommendedName>
        <fullName evidence="5">Aquaporin</fullName>
    </recommendedName>
</protein>
<dbReference type="InterPro" id="IPR051883">
    <property type="entry name" value="AQP11/12_channel"/>
</dbReference>
<name>A0A2G5VFU0_9PELO</name>
<keyword evidence="7" id="KW-1185">Reference proteome</keyword>
<dbReference type="GO" id="GO:0005737">
    <property type="term" value="C:cytoplasm"/>
    <property type="evidence" value="ECO:0007669"/>
    <property type="project" value="TreeGrafter"/>
</dbReference>
<dbReference type="STRING" id="1611254.A0A2G5VFU0"/>
<feature type="transmembrane region" description="Helical" evidence="5">
    <location>
        <begin position="183"/>
        <end position="206"/>
    </location>
</feature>
<evidence type="ECO:0000313" key="7">
    <source>
        <dbReference type="Proteomes" id="UP000230233"/>
    </source>
</evidence>
<feature type="transmembrane region" description="Helical" evidence="5">
    <location>
        <begin position="150"/>
        <end position="171"/>
    </location>
</feature>
<accession>A0A2G5VFU0</accession>
<organism evidence="6 7">
    <name type="scientific">Caenorhabditis nigoni</name>
    <dbReference type="NCBI Taxonomy" id="1611254"/>
    <lineage>
        <taxon>Eukaryota</taxon>
        <taxon>Metazoa</taxon>
        <taxon>Ecdysozoa</taxon>
        <taxon>Nematoda</taxon>
        <taxon>Chromadorea</taxon>
        <taxon>Rhabditida</taxon>
        <taxon>Rhabditina</taxon>
        <taxon>Rhabditomorpha</taxon>
        <taxon>Rhabditoidea</taxon>
        <taxon>Rhabditidae</taxon>
        <taxon>Peloderinae</taxon>
        <taxon>Caenorhabditis</taxon>
    </lineage>
</organism>
<feature type="transmembrane region" description="Helical" evidence="5">
    <location>
        <begin position="108"/>
        <end position="130"/>
    </location>
</feature>
<dbReference type="AlphaFoldDB" id="A0A2G5VFU0"/>
<evidence type="ECO:0000313" key="6">
    <source>
        <dbReference type="EMBL" id="PIC50592.1"/>
    </source>
</evidence>
<comment type="caution">
    <text evidence="6">The sequence shown here is derived from an EMBL/GenBank/DDBJ whole genome shotgun (WGS) entry which is preliminary data.</text>
</comment>
<dbReference type="PIRSF" id="PIRSF017529">
    <property type="entry name" value="Aquaporin_11/12"/>
    <property type="match status" value="1"/>
</dbReference>
<dbReference type="EMBL" id="PDUG01000001">
    <property type="protein sequence ID" value="PIC50592.1"/>
    <property type="molecule type" value="Genomic_DNA"/>
</dbReference>
<proteinExistence type="inferred from homology"/>
<gene>
    <name evidence="6" type="primary">Cni-aqp-9</name>
    <name evidence="6" type="synonym">Cnig_chr_I.g1434</name>
    <name evidence="6" type="ORF">B9Z55_001434</name>
</gene>